<evidence type="ECO:0000256" key="7">
    <source>
        <dbReference type="ARBA" id="ARBA00019179"/>
    </source>
</evidence>
<evidence type="ECO:0000256" key="14">
    <source>
        <dbReference type="HAMAP-Rule" id="MF_00052"/>
    </source>
</evidence>
<evidence type="ECO:0000256" key="1">
    <source>
        <dbReference type="ARBA" id="ARBA00000077"/>
    </source>
</evidence>
<dbReference type="GO" id="GO:0003723">
    <property type="term" value="F:RNA binding"/>
    <property type="evidence" value="ECO:0007669"/>
    <property type="project" value="UniProtKB-UniRule"/>
</dbReference>
<dbReference type="GO" id="GO:0043137">
    <property type="term" value="P:DNA replication, removal of RNA primer"/>
    <property type="evidence" value="ECO:0007669"/>
    <property type="project" value="TreeGrafter"/>
</dbReference>
<comment type="catalytic activity">
    <reaction evidence="1 14 15 16">
        <text>Endonucleolytic cleavage to 5'-phosphomonoester.</text>
        <dbReference type="EC" id="3.1.26.4"/>
    </reaction>
</comment>
<accession>A0A6G7WES8</accession>
<feature type="binding site" evidence="14 15">
    <location>
        <position position="79"/>
    </location>
    <ligand>
        <name>a divalent metal cation</name>
        <dbReference type="ChEBI" id="CHEBI:60240"/>
    </ligand>
</feature>
<evidence type="ECO:0000256" key="9">
    <source>
        <dbReference type="ARBA" id="ARBA00022722"/>
    </source>
</evidence>
<organism evidence="18 19">
    <name type="scientific">Jeotgalibaca porci</name>
    <dbReference type="NCBI Taxonomy" id="1868793"/>
    <lineage>
        <taxon>Bacteria</taxon>
        <taxon>Bacillati</taxon>
        <taxon>Bacillota</taxon>
        <taxon>Bacilli</taxon>
        <taxon>Lactobacillales</taxon>
        <taxon>Carnobacteriaceae</taxon>
        <taxon>Jeotgalibaca</taxon>
    </lineage>
</organism>
<keyword evidence="19" id="KW-1185">Reference proteome</keyword>
<dbReference type="InterPro" id="IPR012337">
    <property type="entry name" value="RNaseH-like_sf"/>
</dbReference>
<keyword evidence="11 14" id="KW-0255">Endonuclease</keyword>
<dbReference type="AlphaFoldDB" id="A0A6G7WES8"/>
<comment type="cofactor">
    <cofactor evidence="2">
        <name>Mg(2+)</name>
        <dbReference type="ChEBI" id="CHEBI:18420"/>
    </cofactor>
</comment>
<dbReference type="InterPro" id="IPR001352">
    <property type="entry name" value="RNase_HII/HIII"/>
</dbReference>
<keyword evidence="12 14" id="KW-0378">Hydrolase</keyword>
<comment type="cofactor">
    <cofactor evidence="14 15">
        <name>Mn(2+)</name>
        <dbReference type="ChEBI" id="CHEBI:29035"/>
    </cofactor>
    <cofactor evidence="14 15">
        <name>Mg(2+)</name>
        <dbReference type="ChEBI" id="CHEBI:18420"/>
    </cofactor>
    <text evidence="14 15">Manganese or magnesium. Binds 1 divalent metal ion per monomer in the absence of substrate. May bind a second metal ion after substrate binding.</text>
</comment>
<evidence type="ECO:0000256" key="11">
    <source>
        <dbReference type="ARBA" id="ARBA00022759"/>
    </source>
</evidence>
<dbReference type="GO" id="GO:0032299">
    <property type="term" value="C:ribonuclease H2 complex"/>
    <property type="evidence" value="ECO:0007669"/>
    <property type="project" value="TreeGrafter"/>
</dbReference>
<dbReference type="FunFam" id="3.30.420.10:FF:000006">
    <property type="entry name" value="Ribonuclease HII"/>
    <property type="match status" value="1"/>
</dbReference>
<dbReference type="InterPro" id="IPR036397">
    <property type="entry name" value="RNaseH_sf"/>
</dbReference>
<keyword evidence="9 14" id="KW-0540">Nuclease</keyword>
<dbReference type="Gene3D" id="3.30.420.10">
    <property type="entry name" value="Ribonuclease H-like superfamily/Ribonuclease H"/>
    <property type="match status" value="1"/>
</dbReference>
<evidence type="ECO:0000256" key="6">
    <source>
        <dbReference type="ARBA" id="ARBA00012180"/>
    </source>
</evidence>
<dbReference type="PROSITE" id="PS51975">
    <property type="entry name" value="RNASE_H_2"/>
    <property type="match status" value="1"/>
</dbReference>
<keyword evidence="10 14" id="KW-0479">Metal-binding</keyword>
<comment type="similarity">
    <text evidence="5 14 16">Belongs to the RNase HII family.</text>
</comment>
<name>A0A6G7WES8_9LACT</name>
<dbReference type="PANTHER" id="PTHR10954:SF18">
    <property type="entry name" value="RIBONUCLEASE HII"/>
    <property type="match status" value="1"/>
</dbReference>
<dbReference type="PANTHER" id="PTHR10954">
    <property type="entry name" value="RIBONUCLEASE H2 SUBUNIT A"/>
    <property type="match status" value="1"/>
</dbReference>
<evidence type="ECO:0000313" key="19">
    <source>
        <dbReference type="Proteomes" id="UP000501830"/>
    </source>
</evidence>
<proteinExistence type="inferred from homology"/>
<reference evidence="18 19" key="1">
    <citation type="journal article" date="2017" name="Int. J. Syst. Evol. Microbiol.">
        <title>Jeotgalibaca porci sp. nov. and Jeotgalibaca arthritidis sp. nov., isolated from pigs, and emended description of the genus Jeotgalibaca.</title>
        <authorList>
            <person name="Zamora L."/>
            <person name="Perez-Sancho M."/>
            <person name="Dominguez L."/>
            <person name="Fernandez-Garayzabal J.F."/>
            <person name="Vela A.I."/>
        </authorList>
    </citation>
    <scope>NUCLEOTIDE SEQUENCE [LARGE SCALE GENOMIC DNA]</scope>
    <source>
        <strain evidence="18 19">CCUG 69148</strain>
    </source>
</reference>
<dbReference type="GO" id="GO:0005737">
    <property type="term" value="C:cytoplasm"/>
    <property type="evidence" value="ECO:0007669"/>
    <property type="project" value="UniProtKB-SubCell"/>
</dbReference>
<feature type="binding site" evidence="14 15">
    <location>
        <position position="80"/>
    </location>
    <ligand>
        <name>a divalent metal cation</name>
        <dbReference type="ChEBI" id="CHEBI:60240"/>
    </ligand>
</feature>
<dbReference type="RefSeq" id="WP_166061812.1">
    <property type="nucleotide sequence ID" value="NZ_CP049889.1"/>
</dbReference>
<protein>
    <recommendedName>
        <fullName evidence="7 14">Ribonuclease HII</fullName>
        <shortName evidence="14">RNase HII</shortName>
        <ecNumber evidence="6 14">3.1.26.4</ecNumber>
    </recommendedName>
</protein>
<evidence type="ECO:0000256" key="4">
    <source>
        <dbReference type="ARBA" id="ARBA00004496"/>
    </source>
</evidence>
<dbReference type="KEGG" id="jpo:G7058_01065"/>
<dbReference type="EMBL" id="CP049889">
    <property type="protein sequence ID" value="QIK50775.1"/>
    <property type="molecule type" value="Genomic_DNA"/>
</dbReference>
<dbReference type="GO" id="GO:0030145">
    <property type="term" value="F:manganese ion binding"/>
    <property type="evidence" value="ECO:0007669"/>
    <property type="project" value="UniProtKB-UniRule"/>
</dbReference>
<evidence type="ECO:0000256" key="5">
    <source>
        <dbReference type="ARBA" id="ARBA00007383"/>
    </source>
</evidence>
<feature type="domain" description="RNase H type-2" evidence="17">
    <location>
        <begin position="73"/>
        <end position="260"/>
    </location>
</feature>
<dbReference type="NCBIfam" id="NF000594">
    <property type="entry name" value="PRK00015.1-1"/>
    <property type="match status" value="1"/>
</dbReference>
<dbReference type="InterPro" id="IPR024567">
    <property type="entry name" value="RNase_HII/HIII_dom"/>
</dbReference>
<dbReference type="Pfam" id="PF01351">
    <property type="entry name" value="RNase_HII"/>
    <property type="match status" value="1"/>
</dbReference>
<sequence>MNKSRSIAEIKEALATVTEPNNPLLAELRLDSRKGVQTQLKRWQAQYEKMQNSIQHHALMLTYEKELQTEGFQMIAGIDEVGRGPLAGPVVAAAVILPEDMPTLPINDSKKLSKKVREELYDIIMEKADVGIGIVDNREIDAMNIYQATKKAMITAVENLTGKPDALLIDAMQLALPLKQVSLIKGDARSYSIAAASIIAKVYRDRLMEEYAIQYPNYGFENNSGYGTKIHLEGLEDCGYTPIHRQSFEPIKTMVKNKFK</sequence>
<evidence type="ECO:0000256" key="3">
    <source>
        <dbReference type="ARBA" id="ARBA00004065"/>
    </source>
</evidence>
<evidence type="ECO:0000256" key="16">
    <source>
        <dbReference type="RuleBase" id="RU003515"/>
    </source>
</evidence>
<dbReference type="GeneID" id="94551846"/>
<evidence type="ECO:0000256" key="10">
    <source>
        <dbReference type="ARBA" id="ARBA00022723"/>
    </source>
</evidence>
<evidence type="ECO:0000313" key="18">
    <source>
        <dbReference type="EMBL" id="QIK50775.1"/>
    </source>
</evidence>
<dbReference type="HAMAP" id="MF_00052_B">
    <property type="entry name" value="RNase_HII_B"/>
    <property type="match status" value="1"/>
</dbReference>
<evidence type="ECO:0000256" key="15">
    <source>
        <dbReference type="PROSITE-ProRule" id="PRU01319"/>
    </source>
</evidence>
<gene>
    <name evidence="14" type="primary">rnhB</name>
    <name evidence="18" type="ORF">G7058_01065</name>
</gene>
<evidence type="ECO:0000256" key="2">
    <source>
        <dbReference type="ARBA" id="ARBA00001946"/>
    </source>
</evidence>
<dbReference type="EC" id="3.1.26.4" evidence="6 14"/>
<comment type="function">
    <text evidence="3 14 16">Endonuclease that specifically degrades the RNA of RNA-DNA hybrids.</text>
</comment>
<dbReference type="SUPFAM" id="SSF53098">
    <property type="entry name" value="Ribonuclease H-like"/>
    <property type="match status" value="1"/>
</dbReference>
<keyword evidence="8 14" id="KW-0963">Cytoplasm</keyword>
<keyword evidence="13 14" id="KW-0464">Manganese</keyword>
<dbReference type="CDD" id="cd07182">
    <property type="entry name" value="RNase_HII_bacteria_HII_like"/>
    <property type="match status" value="1"/>
</dbReference>
<dbReference type="InterPro" id="IPR022898">
    <property type="entry name" value="RNase_HII"/>
</dbReference>
<comment type="subcellular location">
    <subcellularLocation>
        <location evidence="4 14">Cytoplasm</location>
    </subcellularLocation>
</comment>
<feature type="binding site" evidence="14 15">
    <location>
        <position position="170"/>
    </location>
    <ligand>
        <name>a divalent metal cation</name>
        <dbReference type="ChEBI" id="CHEBI:60240"/>
    </ligand>
</feature>
<dbReference type="GO" id="GO:0006298">
    <property type="term" value="P:mismatch repair"/>
    <property type="evidence" value="ECO:0007669"/>
    <property type="project" value="TreeGrafter"/>
</dbReference>
<evidence type="ECO:0000256" key="12">
    <source>
        <dbReference type="ARBA" id="ARBA00022801"/>
    </source>
</evidence>
<dbReference type="Proteomes" id="UP000501830">
    <property type="component" value="Chromosome"/>
</dbReference>
<dbReference type="GO" id="GO:0004523">
    <property type="term" value="F:RNA-DNA hybrid ribonuclease activity"/>
    <property type="evidence" value="ECO:0007669"/>
    <property type="project" value="UniProtKB-UniRule"/>
</dbReference>
<evidence type="ECO:0000256" key="8">
    <source>
        <dbReference type="ARBA" id="ARBA00022490"/>
    </source>
</evidence>
<evidence type="ECO:0000256" key="13">
    <source>
        <dbReference type="ARBA" id="ARBA00023211"/>
    </source>
</evidence>
<evidence type="ECO:0000259" key="17">
    <source>
        <dbReference type="PROSITE" id="PS51975"/>
    </source>
</evidence>
<dbReference type="NCBIfam" id="NF000595">
    <property type="entry name" value="PRK00015.1-3"/>
    <property type="match status" value="1"/>
</dbReference>